<dbReference type="PANTHER" id="PTHR31302:SF31">
    <property type="entry name" value="PHOSPHODIESTERASE YAEI"/>
    <property type="match status" value="1"/>
</dbReference>
<evidence type="ECO:0000256" key="1">
    <source>
        <dbReference type="ARBA" id="ARBA00022723"/>
    </source>
</evidence>
<dbReference type="PANTHER" id="PTHR31302">
    <property type="entry name" value="TRANSMEMBRANE PROTEIN WITH METALLOPHOSPHOESTERASE DOMAIN-RELATED"/>
    <property type="match status" value="1"/>
</dbReference>
<dbReference type="Pfam" id="PF00149">
    <property type="entry name" value="Metallophos"/>
    <property type="match status" value="1"/>
</dbReference>
<sequence length="289" mass="30481">MDRRRLVRLAALALAAVVACIALALAWGLHTAWSAPVQRDATVALPDWPTDAARLRVALISDIHIGGTSMSAGRLRRIVNQVNAADPDLILLAGDFVNGHGGGLPQAATDLTAPLSGARARYGVFAVLGNHDYWTDPAGVRAALERAGIVVLDNRAVQAGPVALVGVSDAFSDHDRLDLALRSAAGLTGPRVVLTHSPDMVHDLPPEARLLLAGHTHCGQVVLPLVGSLAERSPREGMRHIYDPHYRCGVIRTPERTVVVTAGIGAGSVPVRIGARPDWWLVTLGPVVP</sequence>
<dbReference type="GO" id="GO:0009245">
    <property type="term" value="P:lipid A biosynthetic process"/>
    <property type="evidence" value="ECO:0007669"/>
    <property type="project" value="TreeGrafter"/>
</dbReference>
<evidence type="ECO:0000313" key="4">
    <source>
        <dbReference type="EMBL" id="NJC42482.1"/>
    </source>
</evidence>
<dbReference type="Proteomes" id="UP000587415">
    <property type="component" value="Unassembled WGS sequence"/>
</dbReference>
<proteinExistence type="predicted"/>
<reference evidence="4 5" key="1">
    <citation type="submission" date="2020-03" db="EMBL/GenBank/DDBJ databases">
        <title>Genomic Encyclopedia of Type Strains, Phase IV (KMG-IV): sequencing the most valuable type-strain genomes for metagenomic binning, comparative biology and taxonomic classification.</title>
        <authorList>
            <person name="Goeker M."/>
        </authorList>
    </citation>
    <scope>NUCLEOTIDE SEQUENCE [LARGE SCALE GENOMIC DNA]</scope>
    <source>
        <strain evidence="4 5">DSM 4736</strain>
    </source>
</reference>
<protein>
    <recommendedName>
        <fullName evidence="3">Calcineurin-like phosphoesterase domain-containing protein</fullName>
    </recommendedName>
</protein>
<name>A0A7X5YMQ5_9CAUL</name>
<dbReference type="Gene3D" id="3.60.21.10">
    <property type="match status" value="1"/>
</dbReference>
<evidence type="ECO:0000313" key="5">
    <source>
        <dbReference type="Proteomes" id="UP000587415"/>
    </source>
</evidence>
<feature type="domain" description="Calcineurin-like phosphoesterase" evidence="3">
    <location>
        <begin position="55"/>
        <end position="218"/>
    </location>
</feature>
<keyword evidence="2" id="KW-0378">Hydrolase</keyword>
<organism evidence="4 5">
    <name type="scientific">Brevundimonas alba</name>
    <dbReference type="NCBI Taxonomy" id="74314"/>
    <lineage>
        <taxon>Bacteria</taxon>
        <taxon>Pseudomonadati</taxon>
        <taxon>Pseudomonadota</taxon>
        <taxon>Alphaproteobacteria</taxon>
        <taxon>Caulobacterales</taxon>
        <taxon>Caulobacteraceae</taxon>
        <taxon>Brevundimonas</taxon>
    </lineage>
</organism>
<gene>
    <name evidence="4" type="ORF">GGQ87_002777</name>
</gene>
<keyword evidence="1" id="KW-0479">Metal-binding</keyword>
<dbReference type="InterPro" id="IPR004843">
    <property type="entry name" value="Calcineurin-like_PHP"/>
</dbReference>
<dbReference type="EMBL" id="JAATJM010000002">
    <property type="protein sequence ID" value="NJC42482.1"/>
    <property type="molecule type" value="Genomic_DNA"/>
</dbReference>
<keyword evidence="5" id="KW-1185">Reference proteome</keyword>
<dbReference type="AlphaFoldDB" id="A0A7X5YMQ5"/>
<dbReference type="GO" id="GO:0016020">
    <property type="term" value="C:membrane"/>
    <property type="evidence" value="ECO:0007669"/>
    <property type="project" value="GOC"/>
</dbReference>
<comment type="caution">
    <text evidence="4">The sequence shown here is derived from an EMBL/GenBank/DDBJ whole genome shotgun (WGS) entry which is preliminary data.</text>
</comment>
<dbReference type="SUPFAM" id="SSF56300">
    <property type="entry name" value="Metallo-dependent phosphatases"/>
    <property type="match status" value="1"/>
</dbReference>
<accession>A0A7X5YMQ5</accession>
<dbReference type="GO" id="GO:0008758">
    <property type="term" value="F:UDP-2,3-diacylglucosamine hydrolase activity"/>
    <property type="evidence" value="ECO:0007669"/>
    <property type="project" value="TreeGrafter"/>
</dbReference>
<dbReference type="RefSeq" id="WP_168048725.1">
    <property type="nucleotide sequence ID" value="NZ_JAATJM010000002.1"/>
</dbReference>
<dbReference type="InterPro" id="IPR051158">
    <property type="entry name" value="Metallophosphoesterase_sf"/>
</dbReference>
<dbReference type="InterPro" id="IPR029052">
    <property type="entry name" value="Metallo-depent_PP-like"/>
</dbReference>
<dbReference type="PROSITE" id="PS51257">
    <property type="entry name" value="PROKAR_LIPOPROTEIN"/>
    <property type="match status" value="1"/>
</dbReference>
<evidence type="ECO:0000259" key="3">
    <source>
        <dbReference type="Pfam" id="PF00149"/>
    </source>
</evidence>
<evidence type="ECO:0000256" key="2">
    <source>
        <dbReference type="ARBA" id="ARBA00022801"/>
    </source>
</evidence>
<dbReference type="GO" id="GO:0046872">
    <property type="term" value="F:metal ion binding"/>
    <property type="evidence" value="ECO:0007669"/>
    <property type="project" value="UniProtKB-KW"/>
</dbReference>